<keyword evidence="2" id="KW-1185">Reference proteome</keyword>
<accession>A0A512B8X9</accession>
<evidence type="ECO:0008006" key="3">
    <source>
        <dbReference type="Google" id="ProtNLM"/>
    </source>
</evidence>
<dbReference type="AlphaFoldDB" id="A0A512B8X9"/>
<reference evidence="1 2" key="1">
    <citation type="submission" date="2019-07" db="EMBL/GenBank/DDBJ databases">
        <title>Whole genome shotgun sequence of Segetibacter aerophilus NBRC 106135.</title>
        <authorList>
            <person name="Hosoyama A."/>
            <person name="Uohara A."/>
            <person name="Ohji S."/>
            <person name="Ichikawa N."/>
        </authorList>
    </citation>
    <scope>NUCLEOTIDE SEQUENCE [LARGE SCALE GENOMIC DNA]</scope>
    <source>
        <strain evidence="1 2">NBRC 106135</strain>
    </source>
</reference>
<dbReference type="Proteomes" id="UP000321513">
    <property type="component" value="Unassembled WGS sequence"/>
</dbReference>
<dbReference type="EMBL" id="BJYT01000002">
    <property type="protein sequence ID" value="GEO08421.1"/>
    <property type="molecule type" value="Genomic_DNA"/>
</dbReference>
<comment type="caution">
    <text evidence="1">The sequence shown here is derived from an EMBL/GenBank/DDBJ whole genome shotgun (WGS) entry which is preliminary data.</text>
</comment>
<evidence type="ECO:0000313" key="2">
    <source>
        <dbReference type="Proteomes" id="UP000321513"/>
    </source>
</evidence>
<protein>
    <recommendedName>
        <fullName evidence="3">DUF5723 domain-containing protein</fullName>
    </recommendedName>
</protein>
<organism evidence="1 2">
    <name type="scientific">Segetibacter aerophilus</name>
    <dbReference type="NCBI Taxonomy" id="670293"/>
    <lineage>
        <taxon>Bacteria</taxon>
        <taxon>Pseudomonadati</taxon>
        <taxon>Bacteroidota</taxon>
        <taxon>Chitinophagia</taxon>
        <taxon>Chitinophagales</taxon>
        <taxon>Chitinophagaceae</taxon>
        <taxon>Segetibacter</taxon>
    </lineage>
</organism>
<sequence>MMAKRNICVGPAYSYSSWTNYWEGTYKRDNRNLGRVSTQMFAVMGNYGITNNLNVLFSVPYVKTKASEGTMRGMEGFQDLSLWLKWRALKIKMDKGTFSLFGITGLSVPLSNYVADYLPLSIGLHNKSLSARVMADYQTGKFFVTGSGTYTRRSNVSVDRTSYYTTDAHLTNQVEMPDVASANFRTGLRSKYLIAEVVLANMTTLGGFDIRRNDMPFPSNKMIATTAGVNMKYTVEKVRGLELTAGANQVIAGRNVGRALTVNGGVFYIIDFSYKTKKVISNTQAL</sequence>
<name>A0A512B8X9_9BACT</name>
<proteinExistence type="predicted"/>
<gene>
    <name evidence="1" type="ORF">SAE01_09170</name>
</gene>
<evidence type="ECO:0000313" key="1">
    <source>
        <dbReference type="EMBL" id="GEO08421.1"/>
    </source>
</evidence>